<gene>
    <name evidence="1" type="ORF">FC96_GL002082</name>
</gene>
<evidence type="ECO:0000313" key="1">
    <source>
        <dbReference type="EMBL" id="KRK47877.1"/>
    </source>
</evidence>
<dbReference type="PATRIC" id="fig|1302272.5.peg.2128"/>
<dbReference type="EMBL" id="AZCX01000005">
    <property type="protein sequence ID" value="KRK47877.1"/>
    <property type="molecule type" value="Genomic_DNA"/>
</dbReference>
<dbReference type="STRING" id="1302272.FC96_GL002082"/>
<comment type="caution">
    <text evidence="1">The sequence shown here is derived from an EMBL/GenBank/DDBJ whole genome shotgun (WGS) entry which is preliminary data.</text>
</comment>
<keyword evidence="2" id="KW-1185">Reference proteome</keyword>
<proteinExistence type="predicted"/>
<evidence type="ECO:0000313" key="2">
    <source>
        <dbReference type="Proteomes" id="UP000050911"/>
    </source>
</evidence>
<accession>A0A0R1HM81</accession>
<evidence type="ECO:0008006" key="3">
    <source>
        <dbReference type="Google" id="ProtNLM"/>
    </source>
</evidence>
<dbReference type="AlphaFoldDB" id="A0A0R1HM81"/>
<dbReference type="PANTHER" id="PTHR39441">
    <property type="entry name" value="DUF2252 DOMAIN-CONTAINING PROTEIN"/>
    <property type="match status" value="1"/>
</dbReference>
<organism evidence="1 2">
    <name type="scientific">Secundilactobacillus kimchicus JCM 15530</name>
    <dbReference type="NCBI Taxonomy" id="1302272"/>
    <lineage>
        <taxon>Bacteria</taxon>
        <taxon>Bacillati</taxon>
        <taxon>Bacillota</taxon>
        <taxon>Bacilli</taxon>
        <taxon>Lactobacillales</taxon>
        <taxon>Lactobacillaceae</taxon>
        <taxon>Secundilactobacillus</taxon>
    </lineage>
</organism>
<dbReference type="PANTHER" id="PTHR39441:SF1">
    <property type="entry name" value="DUF2252 DOMAIN-CONTAINING PROTEIN"/>
    <property type="match status" value="1"/>
</dbReference>
<dbReference type="Proteomes" id="UP000050911">
    <property type="component" value="Unassembled WGS sequence"/>
</dbReference>
<dbReference type="Pfam" id="PF10009">
    <property type="entry name" value="DUF2252"/>
    <property type="match status" value="1"/>
</dbReference>
<reference evidence="1 2" key="1">
    <citation type="journal article" date="2015" name="Genome Announc.">
        <title>Expanding the biotechnology potential of lactobacilli through comparative genomics of 213 strains and associated genera.</title>
        <authorList>
            <person name="Sun Z."/>
            <person name="Harris H.M."/>
            <person name="McCann A."/>
            <person name="Guo C."/>
            <person name="Argimon S."/>
            <person name="Zhang W."/>
            <person name="Yang X."/>
            <person name="Jeffery I.B."/>
            <person name="Cooney J.C."/>
            <person name="Kagawa T.F."/>
            <person name="Liu W."/>
            <person name="Song Y."/>
            <person name="Salvetti E."/>
            <person name="Wrobel A."/>
            <person name="Rasinkangas P."/>
            <person name="Parkhill J."/>
            <person name="Rea M.C."/>
            <person name="O'Sullivan O."/>
            <person name="Ritari J."/>
            <person name="Douillard F.P."/>
            <person name="Paul Ross R."/>
            <person name="Yang R."/>
            <person name="Briner A.E."/>
            <person name="Felis G.E."/>
            <person name="de Vos W.M."/>
            <person name="Barrangou R."/>
            <person name="Klaenhammer T.R."/>
            <person name="Caufield P.W."/>
            <person name="Cui Y."/>
            <person name="Zhang H."/>
            <person name="O'Toole P.W."/>
        </authorList>
    </citation>
    <scope>NUCLEOTIDE SEQUENCE [LARGE SCALE GENOMIC DNA]</scope>
    <source>
        <strain evidence="1 2">JCM 15530</strain>
    </source>
</reference>
<sequence>MMAKTTNAMFDIEQVTMNTPMDVLIKRGRDNAIQTDPAKLAQMIPVARDPWKRIQKVENKLIKGLIPMRHEKMGADIFSFYRGTAELMAGDLKQQVNTNIPVVACGDAHLGNFGFYASPERQLIFDLNDFDEAHIGHWENDLRRLLVSVKLAGSLNDFAGEQLDHLVKKAVKSYCKGIDYAMSLSTLDRFNFSSEIGNLAENLMGFHDSDDMIEAITKQATKRTSSQVIKKYTTTDTTGELHFVEDAPQTVHIDEKTYAQLVAGYEEYRRTVADDVALLLTQYHLTDIARHSVGVGSFGTRCYLLLLTANDGSHLVLQIKEALPVRDAFIPEAADLELHRELSEGQRIIAAQKILQTASDAFIGYFNAGKRSYYVRQFRDMKASVKLNELSWKWYKKYVKTTSFLLAVAHSQSPTAPMIKGYLDNCDGLPEALANWTMQYDEQVKTDYQRFLSQVADR</sequence>
<dbReference type="InterPro" id="IPR018721">
    <property type="entry name" value="DUF2252"/>
</dbReference>
<protein>
    <recommendedName>
        <fullName evidence="3">DUF2252 domain-containing protein</fullName>
    </recommendedName>
</protein>
<name>A0A0R1HM81_9LACO</name>